<accession>A0AAN8JT08</accession>
<feature type="domain" description="BPTI/Kunitz inhibitor" evidence="3">
    <location>
        <begin position="162"/>
        <end position="212"/>
    </location>
</feature>
<evidence type="ECO:0000259" key="3">
    <source>
        <dbReference type="PROSITE" id="PS50279"/>
    </source>
</evidence>
<keyword evidence="5" id="KW-1185">Reference proteome</keyword>
<dbReference type="PANTHER" id="PTHR46751">
    <property type="entry name" value="EPPIN"/>
    <property type="match status" value="1"/>
</dbReference>
<sequence length="215" mass="23466">MKSALIVSVLSLWVSTVTAQVRDIGCLSQCPYGRVPGSCNCNPPPPNADRIACMIECPNNELVPGKCQCKLPVGNIQQQGEISCMLDCGLNGVVPGQCKCAEPSTLIQQNYPSSNPCSYMKCATFQQCHVINGRGLCILSLFPTLNSWVRDNGNTNVITSRCDQPRVSGNCRGFLNRYYYDSRTGRCNRFVYSGCGANQNNFRTLRACLTSCSGH</sequence>
<dbReference type="EMBL" id="JAZGQO010000007">
    <property type="protein sequence ID" value="KAK6181010.1"/>
    <property type="molecule type" value="Genomic_DNA"/>
</dbReference>
<dbReference type="Proteomes" id="UP001347796">
    <property type="component" value="Unassembled WGS sequence"/>
</dbReference>
<gene>
    <name evidence="4" type="ORF">SNE40_008959</name>
</gene>
<evidence type="ECO:0000256" key="2">
    <source>
        <dbReference type="SAM" id="SignalP"/>
    </source>
</evidence>
<dbReference type="Pfam" id="PF00014">
    <property type="entry name" value="Kunitz_BPTI"/>
    <property type="match status" value="1"/>
</dbReference>
<dbReference type="PROSITE" id="PS00280">
    <property type="entry name" value="BPTI_KUNITZ_1"/>
    <property type="match status" value="1"/>
</dbReference>
<dbReference type="PANTHER" id="PTHR46751:SF1">
    <property type="entry name" value="WAP FOUR-DISULFIDE CORE DOMAIN PROTEIN 6A"/>
    <property type="match status" value="1"/>
</dbReference>
<dbReference type="Gene3D" id="4.10.410.10">
    <property type="entry name" value="Pancreatic trypsin inhibitor Kunitz domain"/>
    <property type="match status" value="1"/>
</dbReference>
<evidence type="ECO:0000313" key="5">
    <source>
        <dbReference type="Proteomes" id="UP001347796"/>
    </source>
</evidence>
<comment type="caution">
    <text evidence="4">The sequence shown here is derived from an EMBL/GenBank/DDBJ whole genome shotgun (WGS) entry which is preliminary data.</text>
</comment>
<protein>
    <recommendedName>
        <fullName evidence="3">BPTI/Kunitz inhibitor domain-containing protein</fullName>
    </recommendedName>
</protein>
<dbReference type="InterPro" id="IPR051388">
    <property type="entry name" value="Serpin_venom_toxin"/>
</dbReference>
<dbReference type="SMART" id="SM00131">
    <property type="entry name" value="KU"/>
    <property type="match status" value="1"/>
</dbReference>
<dbReference type="InterPro" id="IPR036880">
    <property type="entry name" value="Kunitz_BPTI_sf"/>
</dbReference>
<dbReference type="PROSITE" id="PS50279">
    <property type="entry name" value="BPTI_KUNITZ_2"/>
    <property type="match status" value="1"/>
</dbReference>
<evidence type="ECO:0000313" key="4">
    <source>
        <dbReference type="EMBL" id="KAK6181010.1"/>
    </source>
</evidence>
<keyword evidence="2" id="KW-0732">Signal</keyword>
<feature type="chain" id="PRO_5042874766" description="BPTI/Kunitz inhibitor domain-containing protein" evidence="2">
    <location>
        <begin position="20"/>
        <end position="215"/>
    </location>
</feature>
<dbReference type="InterPro" id="IPR020901">
    <property type="entry name" value="Prtase_inh_Kunz-CS"/>
</dbReference>
<proteinExistence type="predicted"/>
<organism evidence="4 5">
    <name type="scientific">Patella caerulea</name>
    <name type="common">Rayed Mediterranean limpet</name>
    <dbReference type="NCBI Taxonomy" id="87958"/>
    <lineage>
        <taxon>Eukaryota</taxon>
        <taxon>Metazoa</taxon>
        <taxon>Spiralia</taxon>
        <taxon>Lophotrochozoa</taxon>
        <taxon>Mollusca</taxon>
        <taxon>Gastropoda</taxon>
        <taxon>Patellogastropoda</taxon>
        <taxon>Patelloidea</taxon>
        <taxon>Patellidae</taxon>
        <taxon>Patella</taxon>
    </lineage>
</organism>
<evidence type="ECO:0000256" key="1">
    <source>
        <dbReference type="ARBA" id="ARBA00023157"/>
    </source>
</evidence>
<feature type="signal peptide" evidence="2">
    <location>
        <begin position="1"/>
        <end position="19"/>
    </location>
</feature>
<dbReference type="SUPFAM" id="SSF57362">
    <property type="entry name" value="BPTI-like"/>
    <property type="match status" value="1"/>
</dbReference>
<keyword evidence="1" id="KW-1015">Disulfide bond</keyword>
<dbReference type="PRINTS" id="PR00759">
    <property type="entry name" value="BASICPTASE"/>
</dbReference>
<dbReference type="GO" id="GO:0004867">
    <property type="term" value="F:serine-type endopeptidase inhibitor activity"/>
    <property type="evidence" value="ECO:0007669"/>
    <property type="project" value="InterPro"/>
</dbReference>
<dbReference type="InterPro" id="IPR002223">
    <property type="entry name" value="Kunitz_BPTI"/>
</dbReference>
<dbReference type="AlphaFoldDB" id="A0AAN8JT08"/>
<name>A0AAN8JT08_PATCE</name>
<reference evidence="4 5" key="1">
    <citation type="submission" date="2024-01" db="EMBL/GenBank/DDBJ databases">
        <title>The genome of the rayed Mediterranean limpet Patella caerulea (Linnaeus, 1758).</title>
        <authorList>
            <person name="Anh-Thu Weber A."/>
            <person name="Halstead-Nussloch G."/>
        </authorList>
    </citation>
    <scope>NUCLEOTIDE SEQUENCE [LARGE SCALE GENOMIC DNA]</scope>
    <source>
        <strain evidence="4">AATW-2023a</strain>
        <tissue evidence="4">Whole specimen</tissue>
    </source>
</reference>
<dbReference type="CDD" id="cd00109">
    <property type="entry name" value="Kunitz-type"/>
    <property type="match status" value="1"/>
</dbReference>